<evidence type="ECO:0000259" key="2">
    <source>
        <dbReference type="Pfam" id="PF14317"/>
    </source>
</evidence>
<feature type="domain" description="YcxB-like C-terminal" evidence="2">
    <location>
        <begin position="100"/>
        <end position="148"/>
    </location>
</feature>
<dbReference type="EMBL" id="BA000028">
    <property type="protein sequence ID" value="BAC12122.1"/>
    <property type="molecule type" value="Genomic_DNA"/>
</dbReference>
<evidence type="ECO:0000313" key="4">
    <source>
        <dbReference type="Proteomes" id="UP000000822"/>
    </source>
</evidence>
<name>Q8ETT9_OCEIH</name>
<keyword evidence="1" id="KW-0812">Transmembrane</keyword>
<keyword evidence="1" id="KW-1133">Transmembrane helix</keyword>
<feature type="transmembrane region" description="Helical" evidence="1">
    <location>
        <begin position="31"/>
        <end position="49"/>
    </location>
</feature>
<keyword evidence="1" id="KW-0472">Membrane</keyword>
<sequence>MIAKFDITDKDLIAQQKNAIKNTKFHKKSRIMQLVVFFVFVVFILFIYGFSKNDLILGMVLCLIVAPFLWNSYERAILKRFKKDIFKHHKNKMGNFTLILSEDEFKKESTNLTEIIKWKDIQKFEDDDDLYFLYITDLRAITIKKEPDNMNHKEVNEYQTYIENKINQI</sequence>
<evidence type="ECO:0000313" key="3">
    <source>
        <dbReference type="EMBL" id="BAC12122.1"/>
    </source>
</evidence>
<protein>
    <recommendedName>
        <fullName evidence="2">YcxB-like C-terminal domain-containing protein</fullName>
    </recommendedName>
</protein>
<proteinExistence type="predicted"/>
<dbReference type="RefSeq" id="WP_011064567.1">
    <property type="nucleotide sequence ID" value="NC_004193.1"/>
</dbReference>
<accession>Q8ETT9</accession>
<dbReference type="KEGG" id="oih:OB0166"/>
<keyword evidence="4" id="KW-1185">Reference proteome</keyword>
<dbReference type="Pfam" id="PF14317">
    <property type="entry name" value="YcxB"/>
    <property type="match status" value="1"/>
</dbReference>
<reference evidence="3 4" key="2">
    <citation type="journal article" date="2002" name="Nucleic Acids Res.">
        <title>Genome sequence of Oceanobacillus iheyensis isolated from the Iheya Ridge and its unexpected adaptive capabilities to extreme environments.</title>
        <authorList>
            <person name="Takami H."/>
            <person name="Takaki Y."/>
            <person name="Uchiyama I."/>
        </authorList>
    </citation>
    <scope>NUCLEOTIDE SEQUENCE [LARGE SCALE GENOMIC DNA]</scope>
    <source>
        <strain evidence="4">DSM 14371 / CIP 107618 / JCM 11309 / KCTC 3954 / HTE831</strain>
    </source>
</reference>
<dbReference type="AlphaFoldDB" id="Q8ETT9"/>
<gene>
    <name evidence="3" type="ordered locus">OB0166</name>
</gene>
<dbReference type="OrthoDB" id="2866610at2"/>
<reference evidence="3 4" key="1">
    <citation type="journal article" date="2001" name="FEMS Microbiol. Lett.">
        <title>Oceanobacillus iheyensis gen. nov., sp. nov., a deep-sea extremely halotolerant and alkaliphilic species isolated from a depth of 1050 m on the Iheya Ridge.</title>
        <authorList>
            <person name="Lu J."/>
            <person name="Nogi Y."/>
            <person name="Takami H."/>
        </authorList>
    </citation>
    <scope>NUCLEOTIDE SEQUENCE [LARGE SCALE GENOMIC DNA]</scope>
    <source>
        <strain evidence="4">DSM 14371 / CIP 107618 / JCM 11309 / KCTC 3954 / HTE831</strain>
    </source>
</reference>
<dbReference type="HOGENOM" id="CLU_1576904_0_0_9"/>
<dbReference type="STRING" id="221109.gene:10732356"/>
<evidence type="ECO:0000256" key="1">
    <source>
        <dbReference type="SAM" id="Phobius"/>
    </source>
</evidence>
<dbReference type="InterPro" id="IPR025588">
    <property type="entry name" value="YcxB-like_C"/>
</dbReference>
<feature type="transmembrane region" description="Helical" evidence="1">
    <location>
        <begin position="55"/>
        <end position="73"/>
    </location>
</feature>
<organism evidence="3 4">
    <name type="scientific">Oceanobacillus iheyensis (strain DSM 14371 / CIP 107618 / JCM 11309 / KCTC 3954 / HTE831)</name>
    <dbReference type="NCBI Taxonomy" id="221109"/>
    <lineage>
        <taxon>Bacteria</taxon>
        <taxon>Bacillati</taxon>
        <taxon>Bacillota</taxon>
        <taxon>Bacilli</taxon>
        <taxon>Bacillales</taxon>
        <taxon>Bacillaceae</taxon>
        <taxon>Oceanobacillus</taxon>
    </lineage>
</organism>
<dbReference type="Proteomes" id="UP000000822">
    <property type="component" value="Chromosome"/>
</dbReference>